<keyword evidence="3" id="KW-1185">Reference proteome</keyword>
<sequence length="132" mass="15769">MNLLKLIVDFISFILLAKMKKIAKIVSTKQSLNYHILITLFYLQVMFVLLINILIKINNNASNALQIVRDVLMMNYCGVVINYSKSHKILKDKNIFYIIQFQMKFQIQIHFKWNVQIFQYSIEEQKWIPCHL</sequence>
<keyword evidence="1" id="KW-0472">Membrane</keyword>
<organism evidence="2 3">
    <name type="scientific">Paramecium pentaurelia</name>
    <dbReference type="NCBI Taxonomy" id="43138"/>
    <lineage>
        <taxon>Eukaryota</taxon>
        <taxon>Sar</taxon>
        <taxon>Alveolata</taxon>
        <taxon>Ciliophora</taxon>
        <taxon>Intramacronucleata</taxon>
        <taxon>Oligohymenophorea</taxon>
        <taxon>Peniculida</taxon>
        <taxon>Parameciidae</taxon>
        <taxon>Paramecium</taxon>
    </lineage>
</organism>
<dbReference type="Proteomes" id="UP000689195">
    <property type="component" value="Unassembled WGS sequence"/>
</dbReference>
<evidence type="ECO:0000313" key="3">
    <source>
        <dbReference type="Proteomes" id="UP000689195"/>
    </source>
</evidence>
<dbReference type="AlphaFoldDB" id="A0A8S1V8R1"/>
<dbReference type="EMBL" id="CAJJDO010000056">
    <property type="protein sequence ID" value="CAD8172192.1"/>
    <property type="molecule type" value="Genomic_DNA"/>
</dbReference>
<name>A0A8S1V8R1_9CILI</name>
<gene>
    <name evidence="2" type="ORF">PPENT_87.1.T0560143</name>
</gene>
<keyword evidence="1" id="KW-1133">Transmembrane helix</keyword>
<feature type="transmembrane region" description="Helical" evidence="1">
    <location>
        <begin position="35"/>
        <end position="55"/>
    </location>
</feature>
<evidence type="ECO:0008006" key="4">
    <source>
        <dbReference type="Google" id="ProtNLM"/>
    </source>
</evidence>
<proteinExistence type="predicted"/>
<evidence type="ECO:0000313" key="2">
    <source>
        <dbReference type="EMBL" id="CAD8172192.1"/>
    </source>
</evidence>
<comment type="caution">
    <text evidence="2">The sequence shown here is derived from an EMBL/GenBank/DDBJ whole genome shotgun (WGS) entry which is preliminary data.</text>
</comment>
<keyword evidence="1" id="KW-0812">Transmembrane</keyword>
<protein>
    <recommendedName>
        <fullName evidence="4">Transmembrane protein</fullName>
    </recommendedName>
</protein>
<accession>A0A8S1V8R1</accession>
<reference evidence="2" key="1">
    <citation type="submission" date="2021-01" db="EMBL/GenBank/DDBJ databases">
        <authorList>
            <consortium name="Genoscope - CEA"/>
            <person name="William W."/>
        </authorList>
    </citation>
    <scope>NUCLEOTIDE SEQUENCE</scope>
</reference>
<evidence type="ECO:0000256" key="1">
    <source>
        <dbReference type="SAM" id="Phobius"/>
    </source>
</evidence>